<reference evidence="3 4" key="1">
    <citation type="submission" date="2019-03" db="EMBL/GenBank/DDBJ databases">
        <title>Genomic Encyclopedia of Type Strains, Phase IV (KMG-IV): sequencing the most valuable type-strain genomes for metagenomic binning, comparative biology and taxonomic classification.</title>
        <authorList>
            <person name="Goeker M."/>
        </authorList>
    </citation>
    <scope>NUCLEOTIDE SEQUENCE [LARGE SCALE GENOMIC DNA]</scope>
    <source>
        <strain evidence="3 4">DSM 28697</strain>
    </source>
</reference>
<comment type="similarity">
    <text evidence="1">Belongs to the AHA1 family.</text>
</comment>
<proteinExistence type="inferred from homology"/>
<dbReference type="EMBL" id="SNYJ01000017">
    <property type="protein sequence ID" value="TDQ36612.1"/>
    <property type="molecule type" value="Genomic_DNA"/>
</dbReference>
<evidence type="ECO:0000256" key="1">
    <source>
        <dbReference type="ARBA" id="ARBA00006817"/>
    </source>
</evidence>
<dbReference type="RefSeq" id="WP_133581648.1">
    <property type="nucleotide sequence ID" value="NZ_SNYJ01000017.1"/>
</dbReference>
<dbReference type="Proteomes" id="UP000295632">
    <property type="component" value="Unassembled WGS sequence"/>
</dbReference>
<evidence type="ECO:0000259" key="2">
    <source>
        <dbReference type="Pfam" id="PF08327"/>
    </source>
</evidence>
<accession>A0A4R6TVC4</accession>
<dbReference type="SUPFAM" id="SSF55961">
    <property type="entry name" value="Bet v1-like"/>
    <property type="match status" value="1"/>
</dbReference>
<dbReference type="AlphaFoldDB" id="A0A4R6TVC4"/>
<protein>
    <submittedName>
        <fullName evidence="3">Uncharacterized protein YndB with AHSA1/START domain</fullName>
    </submittedName>
</protein>
<keyword evidence="4" id="KW-1185">Reference proteome</keyword>
<sequence length="144" mass="16373">MPEITVLRSIWIDATRERVWQAVTDENMLSQWYSPGSPWEIPELKVGEPAFFHHSPNAYHEGTEVVTMEATIDALDLLSRFSLRWVDEPTTVTSFILKEEDGGTLVTLTETGYDTEEDAKLTEEGYQLSLENLQAFVDGRSLPH</sequence>
<dbReference type="InterPro" id="IPR023393">
    <property type="entry name" value="START-like_dom_sf"/>
</dbReference>
<dbReference type="Gene3D" id="3.30.530.20">
    <property type="match status" value="1"/>
</dbReference>
<evidence type="ECO:0000313" key="4">
    <source>
        <dbReference type="Proteomes" id="UP000295632"/>
    </source>
</evidence>
<comment type="caution">
    <text evidence="3">The sequence shown here is derived from an EMBL/GenBank/DDBJ whole genome shotgun (WGS) entry which is preliminary data.</text>
</comment>
<dbReference type="InterPro" id="IPR013538">
    <property type="entry name" value="ASHA1/2-like_C"/>
</dbReference>
<feature type="domain" description="Activator of Hsp90 ATPase homologue 1/2-like C-terminal" evidence="2">
    <location>
        <begin position="13"/>
        <end position="137"/>
    </location>
</feature>
<organism evidence="3 4">
    <name type="scientific">Aureibacillus halotolerans</name>
    <dbReference type="NCBI Taxonomy" id="1508390"/>
    <lineage>
        <taxon>Bacteria</taxon>
        <taxon>Bacillati</taxon>
        <taxon>Bacillota</taxon>
        <taxon>Bacilli</taxon>
        <taxon>Bacillales</taxon>
        <taxon>Bacillaceae</taxon>
        <taxon>Aureibacillus</taxon>
    </lineage>
</organism>
<name>A0A4R6TVC4_9BACI</name>
<dbReference type="Pfam" id="PF08327">
    <property type="entry name" value="AHSA1"/>
    <property type="match status" value="1"/>
</dbReference>
<dbReference type="OrthoDB" id="2734459at2"/>
<gene>
    <name evidence="3" type="ORF">EV213_11776</name>
</gene>
<evidence type="ECO:0000313" key="3">
    <source>
        <dbReference type="EMBL" id="TDQ36612.1"/>
    </source>
</evidence>